<dbReference type="InterPro" id="IPR036890">
    <property type="entry name" value="HATPase_C_sf"/>
</dbReference>
<dbReference type="EMBL" id="CP061799">
    <property type="protein sequence ID" value="QTA81389.1"/>
    <property type="molecule type" value="Genomic_DNA"/>
</dbReference>
<dbReference type="SUPFAM" id="SSF52172">
    <property type="entry name" value="CheY-like"/>
    <property type="match status" value="1"/>
</dbReference>
<evidence type="ECO:0000259" key="5">
    <source>
        <dbReference type="PROSITE" id="PS50109"/>
    </source>
</evidence>
<keyword evidence="8" id="KW-1185">Reference proteome</keyword>
<keyword evidence="7" id="KW-0418">Kinase</keyword>
<dbReference type="InterPro" id="IPR011006">
    <property type="entry name" value="CheY-like_superfamily"/>
</dbReference>
<evidence type="ECO:0000256" key="1">
    <source>
        <dbReference type="ARBA" id="ARBA00000085"/>
    </source>
</evidence>
<sequence>MNHEDCKQQPFLLIVDDIAKNLQVLGNILSAKGYHYTPAMNGSQALKIIEKRPPDLILLDIMMPDMDGFEVCEKLKSSPETSDIPVIFLSAKTETEDIIKGFELGAVDYVTKPFCKQELLARIETHLDLKFARQKLQELNATKDKFFSIISHDLRSPFNAFIGLTELMIDSLADFSKDEIKEMLVLQYENANRFFALLENLLTWSRIQRNLIECVPESLCVHDIIQNTISLFQSNAQQKQISLYNFTTKDTLVYADRNIINTIMRNLISNALKFTNSLGIIKVSESCIIADQDNKSYVEICVSDSGKGMDAKTLSGLFRIDVKHSEPGTAGEKGSGLGLILCKELIEKNQGRIYVESEPGKGTSFKFTLPAMDCRQDFYLKTKEQPDE</sequence>
<evidence type="ECO:0000259" key="6">
    <source>
        <dbReference type="PROSITE" id="PS50110"/>
    </source>
</evidence>
<dbReference type="Pfam" id="PF00512">
    <property type="entry name" value="HisKA"/>
    <property type="match status" value="1"/>
</dbReference>
<dbReference type="InterPro" id="IPR004358">
    <property type="entry name" value="Sig_transdc_His_kin-like_C"/>
</dbReference>
<keyword evidence="3 4" id="KW-0597">Phosphoprotein</keyword>
<dbReference type="PRINTS" id="PR00344">
    <property type="entry name" value="BCTRLSENSOR"/>
</dbReference>
<dbReference type="Gene3D" id="1.10.287.130">
    <property type="match status" value="1"/>
</dbReference>
<name>A0A975GHK1_9BACT</name>
<accession>A0A975GHK1</accession>
<dbReference type="Gene3D" id="6.10.250.690">
    <property type="match status" value="1"/>
</dbReference>
<evidence type="ECO:0000256" key="4">
    <source>
        <dbReference type="PROSITE-ProRule" id="PRU00169"/>
    </source>
</evidence>
<dbReference type="PROSITE" id="PS50109">
    <property type="entry name" value="HIS_KIN"/>
    <property type="match status" value="1"/>
</dbReference>
<dbReference type="Gene3D" id="3.40.50.2300">
    <property type="match status" value="1"/>
</dbReference>
<dbReference type="Pfam" id="PF00072">
    <property type="entry name" value="Response_reg"/>
    <property type="match status" value="1"/>
</dbReference>
<evidence type="ECO:0000313" key="8">
    <source>
        <dbReference type="Proteomes" id="UP000663720"/>
    </source>
</evidence>
<evidence type="ECO:0000256" key="3">
    <source>
        <dbReference type="ARBA" id="ARBA00022553"/>
    </source>
</evidence>
<dbReference type="Gene3D" id="3.30.565.10">
    <property type="entry name" value="Histidine kinase-like ATPase, C-terminal domain"/>
    <property type="match status" value="1"/>
</dbReference>
<dbReference type="AlphaFoldDB" id="A0A975GHK1"/>
<dbReference type="InterPro" id="IPR003661">
    <property type="entry name" value="HisK_dim/P_dom"/>
</dbReference>
<comment type="catalytic activity">
    <reaction evidence="1">
        <text>ATP + protein L-histidine = ADP + protein N-phospho-L-histidine.</text>
        <dbReference type="EC" id="2.7.13.3"/>
    </reaction>
</comment>
<dbReference type="InterPro" id="IPR003594">
    <property type="entry name" value="HATPase_dom"/>
</dbReference>
<dbReference type="KEGG" id="dli:dnl_37220"/>
<organism evidence="7 8">
    <name type="scientific">Desulfonema limicola</name>
    <dbReference type="NCBI Taxonomy" id="45656"/>
    <lineage>
        <taxon>Bacteria</taxon>
        <taxon>Pseudomonadati</taxon>
        <taxon>Thermodesulfobacteriota</taxon>
        <taxon>Desulfobacteria</taxon>
        <taxon>Desulfobacterales</taxon>
        <taxon>Desulfococcaceae</taxon>
        <taxon>Desulfonema</taxon>
    </lineage>
</organism>
<evidence type="ECO:0000256" key="2">
    <source>
        <dbReference type="ARBA" id="ARBA00012438"/>
    </source>
</evidence>
<dbReference type="PANTHER" id="PTHR43547:SF2">
    <property type="entry name" value="HYBRID SIGNAL TRANSDUCTION HISTIDINE KINASE C"/>
    <property type="match status" value="1"/>
</dbReference>
<feature type="domain" description="Histidine kinase" evidence="5">
    <location>
        <begin position="149"/>
        <end position="373"/>
    </location>
</feature>
<dbReference type="PROSITE" id="PS50110">
    <property type="entry name" value="RESPONSE_REGULATORY"/>
    <property type="match status" value="1"/>
</dbReference>
<dbReference type="CDD" id="cd00082">
    <property type="entry name" value="HisKA"/>
    <property type="match status" value="1"/>
</dbReference>
<dbReference type="Pfam" id="PF02518">
    <property type="entry name" value="HATPase_c"/>
    <property type="match status" value="1"/>
</dbReference>
<dbReference type="SMART" id="SM00387">
    <property type="entry name" value="HATPase_c"/>
    <property type="match status" value="1"/>
</dbReference>
<dbReference type="SMART" id="SM00388">
    <property type="entry name" value="HisKA"/>
    <property type="match status" value="1"/>
</dbReference>
<dbReference type="SUPFAM" id="SSF55874">
    <property type="entry name" value="ATPase domain of HSP90 chaperone/DNA topoisomerase II/histidine kinase"/>
    <property type="match status" value="1"/>
</dbReference>
<keyword evidence="7" id="KW-0808">Transferase</keyword>
<protein>
    <recommendedName>
        <fullName evidence="2">histidine kinase</fullName>
        <ecNumber evidence="2">2.7.13.3</ecNumber>
    </recommendedName>
</protein>
<dbReference type="GO" id="GO:0000155">
    <property type="term" value="F:phosphorelay sensor kinase activity"/>
    <property type="evidence" value="ECO:0007669"/>
    <property type="project" value="InterPro"/>
</dbReference>
<dbReference type="Proteomes" id="UP000663720">
    <property type="component" value="Chromosome"/>
</dbReference>
<dbReference type="EC" id="2.7.13.3" evidence="2"/>
<feature type="modified residue" description="4-aspartylphosphate" evidence="4">
    <location>
        <position position="60"/>
    </location>
</feature>
<feature type="domain" description="Response regulatory" evidence="6">
    <location>
        <begin position="11"/>
        <end position="127"/>
    </location>
</feature>
<dbReference type="SMART" id="SM00448">
    <property type="entry name" value="REC"/>
    <property type="match status" value="1"/>
</dbReference>
<dbReference type="RefSeq" id="WP_207687425.1">
    <property type="nucleotide sequence ID" value="NZ_CP061799.1"/>
</dbReference>
<gene>
    <name evidence="7" type="ORF">dnl_37220</name>
</gene>
<proteinExistence type="predicted"/>
<dbReference type="PANTHER" id="PTHR43547">
    <property type="entry name" value="TWO-COMPONENT HISTIDINE KINASE"/>
    <property type="match status" value="1"/>
</dbReference>
<reference evidence="7" key="1">
    <citation type="journal article" date="2021" name="Microb. Physiol.">
        <title>Proteogenomic Insights into the Physiology of Marine, Sulfate-Reducing, Filamentous Desulfonema limicola and Desulfonema magnum.</title>
        <authorList>
            <person name="Schnaars V."/>
            <person name="Wohlbrand L."/>
            <person name="Scheve S."/>
            <person name="Hinrichs C."/>
            <person name="Reinhardt R."/>
            <person name="Rabus R."/>
        </authorList>
    </citation>
    <scope>NUCLEOTIDE SEQUENCE</scope>
    <source>
        <strain evidence="7">5ac10</strain>
    </source>
</reference>
<dbReference type="InterPro" id="IPR001789">
    <property type="entry name" value="Sig_transdc_resp-reg_receiver"/>
</dbReference>
<dbReference type="InterPro" id="IPR005467">
    <property type="entry name" value="His_kinase_dom"/>
</dbReference>
<dbReference type="CDD" id="cd19920">
    <property type="entry name" value="REC_PA4781-like"/>
    <property type="match status" value="1"/>
</dbReference>
<evidence type="ECO:0000313" key="7">
    <source>
        <dbReference type="EMBL" id="QTA81389.1"/>
    </source>
</evidence>